<name>A0A7R9MAN4_9ACAR</name>
<dbReference type="InterPro" id="IPR036396">
    <property type="entry name" value="Cyt_P450_sf"/>
</dbReference>
<comment type="similarity">
    <text evidence="4 15">Belongs to the cytochrome P450 family.</text>
</comment>
<keyword evidence="17" id="KW-1185">Reference proteome</keyword>
<comment type="cofactor">
    <cofactor evidence="1 14">
        <name>heme</name>
        <dbReference type="ChEBI" id="CHEBI:30413"/>
    </cofactor>
</comment>
<keyword evidence="10 14" id="KW-0408">Iron</keyword>
<gene>
    <name evidence="16" type="ORF">ONB1V03_LOCUS13357</name>
</gene>
<organism evidence="16">
    <name type="scientific">Oppiella nova</name>
    <dbReference type="NCBI Taxonomy" id="334625"/>
    <lineage>
        <taxon>Eukaryota</taxon>
        <taxon>Metazoa</taxon>
        <taxon>Ecdysozoa</taxon>
        <taxon>Arthropoda</taxon>
        <taxon>Chelicerata</taxon>
        <taxon>Arachnida</taxon>
        <taxon>Acari</taxon>
        <taxon>Acariformes</taxon>
        <taxon>Sarcoptiformes</taxon>
        <taxon>Oribatida</taxon>
        <taxon>Brachypylina</taxon>
        <taxon>Oppioidea</taxon>
        <taxon>Oppiidae</taxon>
        <taxon>Oppiella</taxon>
    </lineage>
</organism>
<evidence type="ECO:0000256" key="15">
    <source>
        <dbReference type="RuleBase" id="RU000461"/>
    </source>
</evidence>
<dbReference type="PRINTS" id="PR00463">
    <property type="entry name" value="EP450I"/>
</dbReference>
<evidence type="ECO:0000256" key="6">
    <source>
        <dbReference type="ARBA" id="ARBA00022723"/>
    </source>
</evidence>
<dbReference type="PRINTS" id="PR00385">
    <property type="entry name" value="P450"/>
</dbReference>
<sequence length="492" mass="56361">MGVSGPKPLPLFGTFLERCLNPMPHLDQSYVRKYGNIFGIFNGTDPVLLIADPELIKQVLVKDFHRFTNRRELQTEHPFINKNLFNTTDDTWKRLRTIMSSTFTSGKMRKMYPLVRQCLQEYLDHLDGVTRDGGADIDAKAMHQNFTMDVIASCAFATKTNSQYDPNNPFVVNGRNVFVFRAIKLIPAFIFPKRINKLLGIRTHLGEEPNNWICDLASHMLEKRRNGFKNNDFLQLLIDAKAGDQNNNKDANADNLEAHHVNQGEEEMLAEKSVLNGNIGAKSLTDDEIIAQSWLFLIAGFETTATTLGYISYLLALNPSAQEKLYDEVMGAVDSDGEISYEDLQRLPYLDACLSETLRLFPPLVRLERIASEDMKLGTKGVTLKKDQMIEIPVYPIHRSEKYYENPDEFKPERFLPENRHKLIPYTYFPFGTGPRNCLGMRFALMEVKLAISHIVMRYRFKRCPKTEVPIEYFNLTPMLTAKSITLGIEKR</sequence>
<keyword evidence="12" id="KW-0472">Membrane</keyword>
<dbReference type="InterPro" id="IPR017972">
    <property type="entry name" value="Cyt_P450_CS"/>
</dbReference>
<dbReference type="PANTHER" id="PTHR24302">
    <property type="entry name" value="CYTOCHROME P450 FAMILY 3"/>
    <property type="match status" value="1"/>
</dbReference>
<dbReference type="Pfam" id="PF00067">
    <property type="entry name" value="p450"/>
    <property type="match status" value="1"/>
</dbReference>
<evidence type="ECO:0000256" key="5">
    <source>
        <dbReference type="ARBA" id="ARBA00022617"/>
    </source>
</evidence>
<dbReference type="GO" id="GO:0008395">
    <property type="term" value="F:steroid hydroxylase activity"/>
    <property type="evidence" value="ECO:0007669"/>
    <property type="project" value="TreeGrafter"/>
</dbReference>
<keyword evidence="8" id="KW-0492">Microsome</keyword>
<evidence type="ECO:0008006" key="18">
    <source>
        <dbReference type="Google" id="ProtNLM"/>
    </source>
</evidence>
<dbReference type="FunFam" id="1.10.630.10:FF:000042">
    <property type="entry name" value="Cytochrome P450"/>
    <property type="match status" value="1"/>
</dbReference>
<dbReference type="InterPro" id="IPR002401">
    <property type="entry name" value="Cyt_P450_E_grp-I"/>
</dbReference>
<dbReference type="EMBL" id="CAJPVJ010011633">
    <property type="protein sequence ID" value="CAG2173908.1"/>
    <property type="molecule type" value="Genomic_DNA"/>
</dbReference>
<keyword evidence="7" id="KW-0256">Endoplasmic reticulum</keyword>
<dbReference type="Proteomes" id="UP000728032">
    <property type="component" value="Unassembled WGS sequence"/>
</dbReference>
<dbReference type="AlphaFoldDB" id="A0A7R9MAN4"/>
<evidence type="ECO:0000256" key="3">
    <source>
        <dbReference type="ARBA" id="ARBA00004406"/>
    </source>
</evidence>
<comment type="subcellular location">
    <subcellularLocation>
        <location evidence="3">Endoplasmic reticulum membrane</location>
        <topology evidence="3">Peripheral membrane protein</topology>
    </subcellularLocation>
    <subcellularLocation>
        <location evidence="2">Microsome membrane</location>
        <topology evidence="2">Peripheral membrane protein</topology>
    </subcellularLocation>
</comment>
<evidence type="ECO:0000256" key="1">
    <source>
        <dbReference type="ARBA" id="ARBA00001971"/>
    </source>
</evidence>
<dbReference type="InterPro" id="IPR001128">
    <property type="entry name" value="Cyt_P450"/>
</dbReference>
<accession>A0A7R9MAN4</accession>
<feature type="non-terminal residue" evidence="16">
    <location>
        <position position="1"/>
    </location>
</feature>
<dbReference type="OrthoDB" id="1470350at2759"/>
<keyword evidence="6 14" id="KW-0479">Metal-binding</keyword>
<dbReference type="GO" id="GO:0005789">
    <property type="term" value="C:endoplasmic reticulum membrane"/>
    <property type="evidence" value="ECO:0007669"/>
    <property type="project" value="UniProtKB-SubCell"/>
</dbReference>
<keyword evidence="11 15" id="KW-0503">Monooxygenase</keyword>
<keyword evidence="5 14" id="KW-0349">Heme</keyword>
<evidence type="ECO:0000256" key="10">
    <source>
        <dbReference type="ARBA" id="ARBA00023004"/>
    </source>
</evidence>
<evidence type="ECO:0000256" key="14">
    <source>
        <dbReference type="PIRSR" id="PIRSR602401-1"/>
    </source>
</evidence>
<dbReference type="CDD" id="cd11055">
    <property type="entry name" value="CYP3A-like"/>
    <property type="match status" value="1"/>
</dbReference>
<dbReference type="GO" id="GO:0016705">
    <property type="term" value="F:oxidoreductase activity, acting on paired donors, with incorporation or reduction of molecular oxygen"/>
    <property type="evidence" value="ECO:0007669"/>
    <property type="project" value="InterPro"/>
</dbReference>
<dbReference type="PROSITE" id="PS00086">
    <property type="entry name" value="CYTOCHROME_P450"/>
    <property type="match status" value="1"/>
</dbReference>
<proteinExistence type="inferred from homology"/>
<comment type="function">
    <text evidence="13">Cytochromes P450 are a group of heme-thiolate monooxygenases. They oxidize a variety of structurally unrelated compounds, including steroids, fatty acids, and xenobiotics.</text>
</comment>
<evidence type="ECO:0000256" key="13">
    <source>
        <dbReference type="ARBA" id="ARBA00043906"/>
    </source>
</evidence>
<evidence type="ECO:0000256" key="2">
    <source>
        <dbReference type="ARBA" id="ARBA00004174"/>
    </source>
</evidence>
<evidence type="ECO:0000256" key="7">
    <source>
        <dbReference type="ARBA" id="ARBA00022824"/>
    </source>
</evidence>
<dbReference type="PANTHER" id="PTHR24302:SF15">
    <property type="entry name" value="FATTY-ACID PEROXYGENASE"/>
    <property type="match status" value="1"/>
</dbReference>
<evidence type="ECO:0000256" key="8">
    <source>
        <dbReference type="ARBA" id="ARBA00022848"/>
    </source>
</evidence>
<dbReference type="InterPro" id="IPR050705">
    <property type="entry name" value="Cytochrome_P450_3A"/>
</dbReference>
<dbReference type="SUPFAM" id="SSF48264">
    <property type="entry name" value="Cytochrome P450"/>
    <property type="match status" value="1"/>
</dbReference>
<evidence type="ECO:0000313" key="16">
    <source>
        <dbReference type="EMBL" id="CAD7656721.1"/>
    </source>
</evidence>
<reference evidence="16" key="1">
    <citation type="submission" date="2020-11" db="EMBL/GenBank/DDBJ databases">
        <authorList>
            <person name="Tran Van P."/>
        </authorList>
    </citation>
    <scope>NUCLEOTIDE SEQUENCE</scope>
</reference>
<keyword evidence="9 15" id="KW-0560">Oxidoreductase</keyword>
<dbReference type="GO" id="GO:0020037">
    <property type="term" value="F:heme binding"/>
    <property type="evidence" value="ECO:0007669"/>
    <property type="project" value="InterPro"/>
</dbReference>
<evidence type="ECO:0000256" key="11">
    <source>
        <dbReference type="ARBA" id="ARBA00023033"/>
    </source>
</evidence>
<dbReference type="Gene3D" id="1.10.630.10">
    <property type="entry name" value="Cytochrome P450"/>
    <property type="match status" value="1"/>
</dbReference>
<dbReference type="EMBL" id="OC926458">
    <property type="protein sequence ID" value="CAD7656721.1"/>
    <property type="molecule type" value="Genomic_DNA"/>
</dbReference>
<evidence type="ECO:0000256" key="4">
    <source>
        <dbReference type="ARBA" id="ARBA00010617"/>
    </source>
</evidence>
<evidence type="ECO:0000256" key="9">
    <source>
        <dbReference type="ARBA" id="ARBA00023002"/>
    </source>
</evidence>
<evidence type="ECO:0000256" key="12">
    <source>
        <dbReference type="ARBA" id="ARBA00023136"/>
    </source>
</evidence>
<protein>
    <recommendedName>
        <fullName evidence="18">Cytochrome P450</fullName>
    </recommendedName>
</protein>
<evidence type="ECO:0000313" key="17">
    <source>
        <dbReference type="Proteomes" id="UP000728032"/>
    </source>
</evidence>
<dbReference type="GO" id="GO:0005506">
    <property type="term" value="F:iron ion binding"/>
    <property type="evidence" value="ECO:0007669"/>
    <property type="project" value="InterPro"/>
</dbReference>
<feature type="binding site" description="axial binding residue" evidence="14">
    <location>
        <position position="438"/>
    </location>
    <ligand>
        <name>heme</name>
        <dbReference type="ChEBI" id="CHEBI:30413"/>
    </ligand>
    <ligandPart>
        <name>Fe</name>
        <dbReference type="ChEBI" id="CHEBI:18248"/>
    </ligandPart>
</feature>